<evidence type="ECO:0000313" key="2">
    <source>
        <dbReference type="EMBL" id="GEU39083.1"/>
    </source>
</evidence>
<dbReference type="GO" id="GO:0003676">
    <property type="term" value="F:nucleic acid binding"/>
    <property type="evidence" value="ECO:0007669"/>
    <property type="project" value="InterPro"/>
</dbReference>
<dbReference type="EMBL" id="BKCJ010001130">
    <property type="protein sequence ID" value="GEU39083.1"/>
    <property type="molecule type" value="Genomic_DNA"/>
</dbReference>
<name>A0A6L2JQ31_TANCI</name>
<comment type="caution">
    <text evidence="2">The sequence shown here is derived from an EMBL/GenBank/DDBJ whole genome shotgun (WGS) entry which is preliminary data.</text>
</comment>
<gene>
    <name evidence="2" type="ORF">Tci_011061</name>
</gene>
<feature type="region of interest" description="Disordered" evidence="1">
    <location>
        <begin position="236"/>
        <end position="256"/>
    </location>
</feature>
<dbReference type="GO" id="GO:0003964">
    <property type="term" value="F:RNA-directed DNA polymerase activity"/>
    <property type="evidence" value="ECO:0007669"/>
    <property type="project" value="UniProtKB-KW"/>
</dbReference>
<keyword evidence="2" id="KW-0808">Transferase</keyword>
<protein>
    <submittedName>
        <fullName evidence="2">Reverse transcriptase domain-containing protein</fullName>
    </submittedName>
</protein>
<dbReference type="SUPFAM" id="SSF53098">
    <property type="entry name" value="Ribonuclease H-like"/>
    <property type="match status" value="1"/>
</dbReference>
<dbReference type="PANTHER" id="PTHR35046:SF26">
    <property type="entry name" value="RNA-DIRECTED DNA POLYMERASE"/>
    <property type="match status" value="1"/>
</dbReference>
<proteinExistence type="predicted"/>
<dbReference type="InterPro" id="IPR036397">
    <property type="entry name" value="RNaseH_sf"/>
</dbReference>
<organism evidence="2">
    <name type="scientific">Tanacetum cinerariifolium</name>
    <name type="common">Dalmatian daisy</name>
    <name type="synonym">Chrysanthemum cinerariifolium</name>
    <dbReference type="NCBI Taxonomy" id="118510"/>
    <lineage>
        <taxon>Eukaryota</taxon>
        <taxon>Viridiplantae</taxon>
        <taxon>Streptophyta</taxon>
        <taxon>Embryophyta</taxon>
        <taxon>Tracheophyta</taxon>
        <taxon>Spermatophyta</taxon>
        <taxon>Magnoliopsida</taxon>
        <taxon>eudicotyledons</taxon>
        <taxon>Gunneridae</taxon>
        <taxon>Pentapetalae</taxon>
        <taxon>asterids</taxon>
        <taxon>campanulids</taxon>
        <taxon>Asterales</taxon>
        <taxon>Asteraceae</taxon>
        <taxon>Asteroideae</taxon>
        <taxon>Anthemideae</taxon>
        <taxon>Anthemidinae</taxon>
        <taxon>Tanacetum</taxon>
    </lineage>
</organism>
<dbReference type="Gene3D" id="3.30.420.10">
    <property type="entry name" value="Ribonuclease H-like superfamily/Ribonuclease H"/>
    <property type="match status" value="1"/>
</dbReference>
<evidence type="ECO:0000256" key="1">
    <source>
        <dbReference type="SAM" id="MobiDB-lite"/>
    </source>
</evidence>
<sequence length="319" mass="36261">MLCDAPILALPEGADDFVVYCDASNQGKANIMADALSRKEQMKPRRARAMSMTIHFSVKARILEAQNEASKGAHTPAKMLKGLDKHLCYKNTKTLKIASTARDSRVEVGEDHHRFITKLLRTNNGHDAIWVIFDRLTKYAHFLAICEDYKTERLARLYINEIVTRHGVLVSIISDRDSYSTSIFWKSLQKALGTQLDLSTTNHPQTDGQKPNEIMDREVKKLKRSWIPIVKVHWNSRRGPGDEAQETPKPEGTQNEQLYSASASEIDEKRPQLKDLPSHLEYAYLKGNESCPVIILSKLSEKKNILLLQELEKRNRAIA</sequence>
<dbReference type="AlphaFoldDB" id="A0A6L2JQ31"/>
<dbReference type="InterPro" id="IPR012337">
    <property type="entry name" value="RNaseH-like_sf"/>
</dbReference>
<keyword evidence="2" id="KW-0548">Nucleotidyltransferase</keyword>
<dbReference type="PANTHER" id="PTHR35046">
    <property type="entry name" value="ZINC KNUCKLE (CCHC-TYPE) FAMILY PROTEIN"/>
    <property type="match status" value="1"/>
</dbReference>
<accession>A0A6L2JQ31</accession>
<keyword evidence="2" id="KW-0695">RNA-directed DNA polymerase</keyword>
<reference evidence="2" key="1">
    <citation type="journal article" date="2019" name="Sci. Rep.">
        <title>Draft genome of Tanacetum cinerariifolium, the natural source of mosquito coil.</title>
        <authorList>
            <person name="Yamashiro T."/>
            <person name="Shiraishi A."/>
            <person name="Satake H."/>
            <person name="Nakayama K."/>
        </authorList>
    </citation>
    <scope>NUCLEOTIDE SEQUENCE</scope>
</reference>